<keyword evidence="1" id="KW-0472">Membrane</keyword>
<reference evidence="2 3" key="1">
    <citation type="submission" date="2023-01" db="EMBL/GenBank/DDBJ databases">
        <authorList>
            <person name="Kreplak J."/>
        </authorList>
    </citation>
    <scope>NUCLEOTIDE SEQUENCE [LARGE SCALE GENOMIC DNA]</scope>
</reference>
<protein>
    <submittedName>
        <fullName evidence="2">Uncharacterized protein</fullName>
    </submittedName>
</protein>
<dbReference type="EMBL" id="OX451741">
    <property type="protein sequence ID" value="CAI8617624.1"/>
    <property type="molecule type" value="Genomic_DNA"/>
</dbReference>
<evidence type="ECO:0000313" key="2">
    <source>
        <dbReference type="EMBL" id="CAI8617624.1"/>
    </source>
</evidence>
<gene>
    <name evidence="2" type="ORF">VFH_VI085320</name>
</gene>
<evidence type="ECO:0000256" key="1">
    <source>
        <dbReference type="SAM" id="Phobius"/>
    </source>
</evidence>
<dbReference type="AlphaFoldDB" id="A0AAV1B4K2"/>
<name>A0AAV1B4K2_VICFA</name>
<keyword evidence="1" id="KW-1133">Transmembrane helix</keyword>
<keyword evidence="1" id="KW-0812">Transmembrane</keyword>
<feature type="transmembrane region" description="Helical" evidence="1">
    <location>
        <begin position="64"/>
        <end position="86"/>
    </location>
</feature>
<dbReference type="Proteomes" id="UP001157006">
    <property type="component" value="Chromosome 6"/>
</dbReference>
<evidence type="ECO:0000313" key="3">
    <source>
        <dbReference type="Proteomes" id="UP001157006"/>
    </source>
</evidence>
<accession>A0AAV1B4K2</accession>
<organism evidence="2 3">
    <name type="scientific">Vicia faba</name>
    <name type="common">Broad bean</name>
    <name type="synonym">Faba vulgaris</name>
    <dbReference type="NCBI Taxonomy" id="3906"/>
    <lineage>
        <taxon>Eukaryota</taxon>
        <taxon>Viridiplantae</taxon>
        <taxon>Streptophyta</taxon>
        <taxon>Embryophyta</taxon>
        <taxon>Tracheophyta</taxon>
        <taxon>Spermatophyta</taxon>
        <taxon>Magnoliopsida</taxon>
        <taxon>eudicotyledons</taxon>
        <taxon>Gunneridae</taxon>
        <taxon>Pentapetalae</taxon>
        <taxon>rosids</taxon>
        <taxon>fabids</taxon>
        <taxon>Fabales</taxon>
        <taxon>Fabaceae</taxon>
        <taxon>Papilionoideae</taxon>
        <taxon>50 kb inversion clade</taxon>
        <taxon>NPAAA clade</taxon>
        <taxon>Hologalegina</taxon>
        <taxon>IRL clade</taxon>
        <taxon>Fabeae</taxon>
        <taxon>Vicia</taxon>
    </lineage>
</organism>
<keyword evidence="3" id="KW-1185">Reference proteome</keyword>
<proteinExistence type="predicted"/>
<sequence>MSGISFSFCSIRRDSLLLQTYPLMSFNEPSMSHSFTHSQSHRSNLNNLESNPNPSVAFEKTRGWLAILFLLFSIIISVLVQLGSWLENISYAGSRFQMVKCLDLVARNKVRKKFEKYGILSWEASMKMYKH</sequence>